<gene>
    <name evidence="23" type="ORF">SAMN03080618_01719</name>
</gene>
<keyword evidence="10" id="KW-0378">Hydrolase</keyword>
<dbReference type="NCBIfam" id="TIGR02779">
    <property type="entry name" value="NHEJ_ligase_lig"/>
    <property type="match status" value="1"/>
</dbReference>
<keyword evidence="8" id="KW-0547">Nucleotide-binding</keyword>
<evidence type="ECO:0000256" key="14">
    <source>
        <dbReference type="ARBA" id="ARBA00023125"/>
    </source>
</evidence>
<evidence type="ECO:0000256" key="21">
    <source>
        <dbReference type="SAM" id="MobiDB-lite"/>
    </source>
</evidence>
<dbReference type="Proteomes" id="UP000242763">
    <property type="component" value="Unassembled WGS sequence"/>
</dbReference>
<dbReference type="CDD" id="cd07971">
    <property type="entry name" value="OBF_DNA_ligase_LigD"/>
    <property type="match status" value="1"/>
</dbReference>
<dbReference type="Gene3D" id="3.30.1490.70">
    <property type="match status" value="1"/>
</dbReference>
<keyword evidence="14" id="KW-0238">DNA-binding</keyword>
<dbReference type="InterPro" id="IPR014143">
    <property type="entry name" value="NHEJ_ligase_prk"/>
</dbReference>
<evidence type="ECO:0000256" key="6">
    <source>
        <dbReference type="ARBA" id="ARBA00022722"/>
    </source>
</evidence>
<dbReference type="PANTHER" id="PTHR42705:SF2">
    <property type="entry name" value="BIFUNCTIONAL NON-HOMOLOGOUS END JOINING PROTEIN LIGD"/>
    <property type="match status" value="1"/>
</dbReference>
<comment type="catalytic activity">
    <reaction evidence="20">
        <text>ATP + (deoxyribonucleotide)n-3'-hydroxyl + 5'-phospho-(deoxyribonucleotide)m = (deoxyribonucleotide)n+m + AMP + diphosphate.</text>
        <dbReference type="EC" id="6.5.1.1"/>
    </reaction>
</comment>
<dbReference type="InterPro" id="IPR014144">
    <property type="entry name" value="LigD_PE_domain"/>
</dbReference>
<dbReference type="NCBIfam" id="NF004628">
    <property type="entry name" value="PRK05972.1"/>
    <property type="match status" value="1"/>
</dbReference>
<dbReference type="PROSITE" id="PS50160">
    <property type="entry name" value="DNA_LIGASE_A3"/>
    <property type="match status" value="1"/>
</dbReference>
<evidence type="ECO:0000256" key="13">
    <source>
        <dbReference type="ARBA" id="ARBA00022932"/>
    </source>
</evidence>
<dbReference type="GO" id="GO:0003677">
    <property type="term" value="F:DNA binding"/>
    <property type="evidence" value="ECO:0007669"/>
    <property type="project" value="UniProtKB-KW"/>
</dbReference>
<dbReference type="Gene3D" id="3.90.920.10">
    <property type="entry name" value="DNA primase, PRIM domain"/>
    <property type="match status" value="1"/>
</dbReference>
<evidence type="ECO:0000256" key="11">
    <source>
        <dbReference type="ARBA" id="ARBA00022839"/>
    </source>
</evidence>
<dbReference type="EC" id="6.5.1.1" evidence="2"/>
<dbReference type="Gene3D" id="2.40.50.140">
    <property type="entry name" value="Nucleic acid-binding proteins"/>
    <property type="match status" value="1"/>
</dbReference>
<evidence type="ECO:0000256" key="19">
    <source>
        <dbReference type="ARBA" id="ARBA00029943"/>
    </source>
</evidence>
<dbReference type="GO" id="GO:0005524">
    <property type="term" value="F:ATP binding"/>
    <property type="evidence" value="ECO:0007669"/>
    <property type="project" value="UniProtKB-KW"/>
</dbReference>
<dbReference type="NCBIfam" id="TIGR02777">
    <property type="entry name" value="LigD_PE_dom"/>
    <property type="match status" value="1"/>
</dbReference>
<evidence type="ECO:0000256" key="16">
    <source>
        <dbReference type="ARBA" id="ARBA00023204"/>
    </source>
</evidence>
<dbReference type="InterPro" id="IPR012309">
    <property type="entry name" value="DNA_ligase_ATP-dep_C"/>
</dbReference>
<dbReference type="RefSeq" id="WP_091520991.1">
    <property type="nucleotide sequence ID" value="NZ_FORF01000008.1"/>
</dbReference>
<reference evidence="24" key="1">
    <citation type="submission" date="2016-10" db="EMBL/GenBank/DDBJ databases">
        <authorList>
            <person name="Varghese N."/>
            <person name="Submissions S."/>
        </authorList>
    </citation>
    <scope>NUCLEOTIDE SEQUENCE [LARGE SCALE GENOMIC DNA]</scope>
    <source>
        <strain evidence="24">DSM 21857</strain>
    </source>
</reference>
<evidence type="ECO:0000256" key="5">
    <source>
        <dbReference type="ARBA" id="ARBA00022695"/>
    </source>
</evidence>
<dbReference type="AlphaFoldDB" id="A0A1I3M8X9"/>
<evidence type="ECO:0000256" key="8">
    <source>
        <dbReference type="ARBA" id="ARBA00022741"/>
    </source>
</evidence>
<evidence type="ECO:0000256" key="17">
    <source>
        <dbReference type="ARBA" id="ARBA00023211"/>
    </source>
</evidence>
<evidence type="ECO:0000256" key="4">
    <source>
        <dbReference type="ARBA" id="ARBA00022679"/>
    </source>
</evidence>
<accession>A0A1I3M8X9</accession>
<evidence type="ECO:0000259" key="22">
    <source>
        <dbReference type="PROSITE" id="PS50160"/>
    </source>
</evidence>
<dbReference type="GO" id="GO:0006281">
    <property type="term" value="P:DNA repair"/>
    <property type="evidence" value="ECO:0007669"/>
    <property type="project" value="UniProtKB-KW"/>
</dbReference>
<keyword evidence="7" id="KW-0479">Metal-binding</keyword>
<organism evidence="23 24">
    <name type="scientific">Aquamicrobium aerolatum DSM 21857</name>
    <dbReference type="NCBI Taxonomy" id="1121003"/>
    <lineage>
        <taxon>Bacteria</taxon>
        <taxon>Pseudomonadati</taxon>
        <taxon>Pseudomonadota</taxon>
        <taxon>Alphaproteobacteria</taxon>
        <taxon>Hyphomicrobiales</taxon>
        <taxon>Phyllobacteriaceae</taxon>
        <taxon>Aerobium</taxon>
    </lineage>
</organism>
<keyword evidence="4" id="KW-0808">Transferase</keyword>
<dbReference type="InterPro" id="IPR014146">
    <property type="entry name" value="LigD_ligase_dom"/>
</dbReference>
<dbReference type="InterPro" id="IPR052171">
    <property type="entry name" value="NHEJ_LigD"/>
</dbReference>
<sequence length="838" mass="92844">MPLETYRKKRDFKKTTEPDGSSSTTTSGNSFVIQKHAARRLHYDLRLEMNGVLASWAVTRGPSLVPSEKRLAVHVEDHPLDYGDFEGTIPQGEYGGGTVIVWDRGTWKPLIDIKKGMAKGHLEFELSGEKLEGRWHLVRLPKRPREKRDNWLLIKGDDEFANTEDAKDILEARPESVKTGRQIDEVAGEAPGWSSKTGKIDQKAKVQAASNRKSSKKAKQSPMPDFVEPQLATLKPKVPTGKGWLYEIKFDGYRLQARLEDGSLKLLTRTGLDWTERFGDRIARAFKALPADKAIIDGELVVEGAGGTSDFSALQAALSDGETDRFVFYAFDLLYLDGEDLRAQSLVDRKVALQQLLENAEDCLRFSEHFDDDGELVLRHACQLGIEGVVSKQGQATYQSGRNKDWIKSKCSASQEVVIGGYVPSTVSDTQIGSLVAGVFEDGKFRHVGRIGTGFSREVAADLFQRLAKIERQTSPFSGKLDAAARRGVKFVKPQLVAEVEFSTWTADGLMRHAAFRGLREDKPAKEVVREGEKAAMPEKVPTRAQFTVELTNPDRVYWKDAGVTKERLANYYAQVWPFMQPFVANRALALLRCPGGIAEQCFFQKHGWKGMTDEIRTLVDPQDKDDDTLIFVDSLDGLVGLVQGGALEIHPWQSSLDDLEHPDQVVIDLDPGDGVKWATMLDAARQVRQRLEDAGLAAFVKTTGGKGLHVVAPLIPKAGWDEVKGFARDIADAMEADDPDGFIAKASKAERKGKIYVDYLRNGRNATAIAPYSTRARNGATIAMPVGWKELSPAIESSHFTVANAMARLDNLTADPWADFRKAAAPLEAPSPRKKRR</sequence>
<dbReference type="CDD" id="cd04862">
    <property type="entry name" value="PaeLigD_Pol_like"/>
    <property type="match status" value="1"/>
</dbReference>
<keyword evidence="24" id="KW-1185">Reference proteome</keyword>
<feature type="region of interest" description="Disordered" evidence="21">
    <location>
        <begin position="1"/>
        <end position="28"/>
    </location>
</feature>
<proteinExistence type="predicted"/>
<dbReference type="EMBL" id="FORF01000008">
    <property type="protein sequence ID" value="SFI93514.1"/>
    <property type="molecule type" value="Genomic_DNA"/>
</dbReference>
<comment type="cofactor">
    <cofactor evidence="1">
        <name>Mn(2+)</name>
        <dbReference type="ChEBI" id="CHEBI:29035"/>
    </cofactor>
</comment>
<protein>
    <recommendedName>
        <fullName evidence="2">DNA ligase (ATP)</fullName>
        <ecNumber evidence="2">6.5.1.1</ecNumber>
    </recommendedName>
    <alternativeName>
        <fullName evidence="19">NHEJ DNA polymerase</fullName>
    </alternativeName>
</protein>
<evidence type="ECO:0000256" key="9">
    <source>
        <dbReference type="ARBA" id="ARBA00022763"/>
    </source>
</evidence>
<evidence type="ECO:0000256" key="3">
    <source>
        <dbReference type="ARBA" id="ARBA00022598"/>
    </source>
</evidence>
<dbReference type="InterPro" id="IPR012340">
    <property type="entry name" value="NA-bd_OB-fold"/>
</dbReference>
<dbReference type="Gene3D" id="3.30.470.30">
    <property type="entry name" value="DNA ligase/mRNA capping enzyme"/>
    <property type="match status" value="1"/>
</dbReference>
<evidence type="ECO:0000256" key="10">
    <source>
        <dbReference type="ARBA" id="ARBA00022801"/>
    </source>
</evidence>
<evidence type="ECO:0000256" key="12">
    <source>
        <dbReference type="ARBA" id="ARBA00022840"/>
    </source>
</evidence>
<dbReference type="STRING" id="1121003.SAMN03080618_01719"/>
<dbReference type="NCBIfam" id="TIGR02778">
    <property type="entry name" value="ligD_pol"/>
    <property type="match status" value="1"/>
</dbReference>
<dbReference type="CDD" id="cd07906">
    <property type="entry name" value="Adenylation_DNA_ligase_LigD_LigC"/>
    <property type="match status" value="1"/>
</dbReference>
<name>A0A1I3M8X9_9HYPH</name>
<keyword evidence="18" id="KW-0511">Multifunctional enzyme</keyword>
<feature type="compositionally biased region" description="Low complexity" evidence="21">
    <location>
        <begin position="18"/>
        <end position="28"/>
    </location>
</feature>
<keyword evidence="6" id="KW-0540">Nuclease</keyword>
<dbReference type="GO" id="GO:0004527">
    <property type="term" value="F:exonuclease activity"/>
    <property type="evidence" value="ECO:0007669"/>
    <property type="project" value="UniProtKB-KW"/>
</dbReference>
<dbReference type="Pfam" id="PF01068">
    <property type="entry name" value="DNA_ligase_A_M"/>
    <property type="match status" value="1"/>
</dbReference>
<evidence type="ECO:0000313" key="23">
    <source>
        <dbReference type="EMBL" id="SFI93514.1"/>
    </source>
</evidence>
<dbReference type="GO" id="GO:0003910">
    <property type="term" value="F:DNA ligase (ATP) activity"/>
    <property type="evidence" value="ECO:0007669"/>
    <property type="project" value="UniProtKB-EC"/>
</dbReference>
<keyword evidence="12" id="KW-0067">ATP-binding</keyword>
<keyword evidence="3" id="KW-0436">Ligase</keyword>
<evidence type="ECO:0000256" key="2">
    <source>
        <dbReference type="ARBA" id="ARBA00012727"/>
    </source>
</evidence>
<dbReference type="InterPro" id="IPR014145">
    <property type="entry name" value="LigD_pol_dom"/>
</dbReference>
<feature type="region of interest" description="Disordered" evidence="21">
    <location>
        <begin position="175"/>
        <end position="227"/>
    </location>
</feature>
<dbReference type="Pfam" id="PF21686">
    <property type="entry name" value="LigD_Prim-Pol"/>
    <property type="match status" value="1"/>
</dbReference>
<keyword evidence="5" id="KW-0548">Nucleotidyltransferase</keyword>
<keyword evidence="11" id="KW-0269">Exonuclease</keyword>
<dbReference type="InterPro" id="IPR033651">
    <property type="entry name" value="PaeLigD_Pol-like"/>
</dbReference>
<dbReference type="GO" id="GO:0046872">
    <property type="term" value="F:metal ion binding"/>
    <property type="evidence" value="ECO:0007669"/>
    <property type="project" value="UniProtKB-KW"/>
</dbReference>
<dbReference type="GO" id="GO:0003887">
    <property type="term" value="F:DNA-directed DNA polymerase activity"/>
    <property type="evidence" value="ECO:0007669"/>
    <property type="project" value="UniProtKB-KW"/>
</dbReference>
<dbReference type="SUPFAM" id="SSF56091">
    <property type="entry name" value="DNA ligase/mRNA capping enzyme, catalytic domain"/>
    <property type="match status" value="1"/>
</dbReference>
<keyword evidence="15" id="KW-0233">DNA recombination</keyword>
<evidence type="ECO:0000256" key="7">
    <source>
        <dbReference type="ARBA" id="ARBA00022723"/>
    </source>
</evidence>
<feature type="compositionally biased region" description="Basic and acidic residues" evidence="21">
    <location>
        <begin position="175"/>
        <end position="184"/>
    </location>
</feature>
<keyword evidence="9" id="KW-0227">DNA damage</keyword>
<dbReference type="NCBIfam" id="TIGR02776">
    <property type="entry name" value="NHEJ_ligase_prk"/>
    <property type="match status" value="1"/>
</dbReference>
<dbReference type="Pfam" id="PF13298">
    <property type="entry name" value="LigD_N"/>
    <property type="match status" value="1"/>
</dbReference>
<keyword evidence="17" id="KW-0464">Manganese</keyword>
<dbReference type="InterPro" id="IPR012310">
    <property type="entry name" value="DNA_ligase_ATP-dep_cent"/>
</dbReference>
<feature type="domain" description="ATP-dependent DNA ligase family profile" evidence="22">
    <location>
        <begin position="328"/>
        <end position="444"/>
    </location>
</feature>
<dbReference type="Pfam" id="PF04679">
    <property type="entry name" value="DNA_ligase_A_C"/>
    <property type="match status" value="1"/>
</dbReference>
<dbReference type="PANTHER" id="PTHR42705">
    <property type="entry name" value="BIFUNCTIONAL NON-HOMOLOGOUS END JOINING PROTEIN LIGD"/>
    <property type="match status" value="1"/>
</dbReference>
<evidence type="ECO:0000256" key="1">
    <source>
        <dbReference type="ARBA" id="ARBA00001936"/>
    </source>
</evidence>
<keyword evidence="13" id="KW-0239">DNA-directed DNA polymerase</keyword>
<evidence type="ECO:0000313" key="24">
    <source>
        <dbReference type="Proteomes" id="UP000242763"/>
    </source>
</evidence>
<keyword evidence="16" id="KW-0234">DNA repair</keyword>
<evidence type="ECO:0000256" key="15">
    <source>
        <dbReference type="ARBA" id="ARBA00023172"/>
    </source>
</evidence>
<dbReference type="OrthoDB" id="9802472at2"/>
<dbReference type="GO" id="GO:0006310">
    <property type="term" value="P:DNA recombination"/>
    <property type="evidence" value="ECO:0007669"/>
    <property type="project" value="UniProtKB-KW"/>
</dbReference>
<evidence type="ECO:0000256" key="18">
    <source>
        <dbReference type="ARBA" id="ARBA00023268"/>
    </source>
</evidence>
<evidence type="ECO:0000256" key="20">
    <source>
        <dbReference type="ARBA" id="ARBA00034003"/>
    </source>
</evidence>
<dbReference type="SUPFAM" id="SSF50249">
    <property type="entry name" value="Nucleic acid-binding proteins"/>
    <property type="match status" value="1"/>
</dbReference>